<gene>
    <name evidence="2" type="ORF">CP911_28400</name>
</gene>
<dbReference type="GO" id="GO:0006508">
    <property type="term" value="P:proteolysis"/>
    <property type="evidence" value="ECO:0007669"/>
    <property type="project" value="InterPro"/>
</dbReference>
<dbReference type="SUPFAM" id="SSF50998">
    <property type="entry name" value="Quinoprotein alcohol dehydrogenase-like"/>
    <property type="match status" value="1"/>
</dbReference>
<comment type="caution">
    <text evidence="2">The sequence shown here is derived from an EMBL/GenBank/DDBJ whole genome shotgun (WGS) entry which is preliminary data.</text>
</comment>
<evidence type="ECO:0000313" key="2">
    <source>
        <dbReference type="EMBL" id="PCM58295.1"/>
    </source>
</evidence>
<dbReference type="GO" id="GO:0004197">
    <property type="term" value="F:cysteine-type endopeptidase activity"/>
    <property type="evidence" value="ECO:0007669"/>
    <property type="project" value="InterPro"/>
</dbReference>
<evidence type="ECO:0000313" key="3">
    <source>
        <dbReference type="Proteomes" id="UP000217648"/>
    </source>
</evidence>
<dbReference type="SUPFAM" id="SSF52129">
    <property type="entry name" value="Caspase-like"/>
    <property type="match status" value="1"/>
</dbReference>
<dbReference type="Gene3D" id="3.40.50.1460">
    <property type="match status" value="1"/>
</dbReference>
<proteinExistence type="predicted"/>
<dbReference type="Gene3D" id="2.130.10.10">
    <property type="entry name" value="YVTN repeat-like/Quinoprotein amine dehydrogenase"/>
    <property type="match status" value="1"/>
</dbReference>
<protein>
    <recommendedName>
        <fullName evidence="1">Peptidase C14 caspase domain-containing protein</fullName>
    </recommendedName>
</protein>
<sequence>MILGQINLFVATTKVFRAELKLMSKRHAILISNSVYDLEDLNLETPDNDIAAVEYSLLSRGFTVDKYHNLKIQDFENIFENLRNSPKYELFFFYYSGHALEINGRGYLLPVDLSGKTAYEIATYTYHLDKLLMAIEKKAKAKVVVLDSCRNRVEGWEDKDYTSFANYIGFEPNIDTYKNLAIAYSTSSGAKAFEGKGISLYAKNLSEYILKHNIGIDDVFKTIGAKVTKLSPADQRPWFYSCLDESLTFSDLPNYEYVHAIRTPLSGEEIGISLLGREQVVYGNSHAIFGVNQTYAYNIYKLKENVILGGGYSSNTGLVLAIDDNSILAGNTKVNPDFDFRDFRCIQVSPDGQYTILVGMAEFVILDNINFIEHKEVLAGDNLYVAKFIDDYTVWIGSDNGVHSISLTDNGIVYNNVDIEYLLYVYGIDVIDSETVTLSCSSGKIFFVNKKTFEVKNILSLGETVRSFSSRRDSLIHITNDDQLIQDFLYKPWTLDRGANSFLKEHLSDNAIVFIKVSPIDPLIVAASDEGILYFIDNRTFDAYETISVGTPQNKIQGVSFEPDGNILILTNDGFVHFYCRGETDHKQAVKYVDKIGKTKRRNQKIAHGVK</sequence>
<feature type="domain" description="Peptidase C14 caspase" evidence="1">
    <location>
        <begin position="25"/>
        <end position="242"/>
    </location>
</feature>
<accession>A0A2A5MBS7</accession>
<dbReference type="InterPro" id="IPR052039">
    <property type="entry name" value="Caspase-related_regulators"/>
</dbReference>
<dbReference type="InterPro" id="IPR029030">
    <property type="entry name" value="Caspase-like_dom_sf"/>
</dbReference>
<dbReference type="InterPro" id="IPR011600">
    <property type="entry name" value="Pept_C14_caspase"/>
</dbReference>
<dbReference type="Pfam" id="PF00656">
    <property type="entry name" value="Peptidase_C14"/>
    <property type="match status" value="1"/>
</dbReference>
<organism evidence="2 3">
    <name type="scientific">Klebsiella quasipneumoniae</name>
    <dbReference type="NCBI Taxonomy" id="1463165"/>
    <lineage>
        <taxon>Bacteria</taxon>
        <taxon>Pseudomonadati</taxon>
        <taxon>Pseudomonadota</taxon>
        <taxon>Gammaproteobacteria</taxon>
        <taxon>Enterobacterales</taxon>
        <taxon>Enterobacteriaceae</taxon>
        <taxon>Klebsiella/Raoultella group</taxon>
        <taxon>Klebsiella</taxon>
        <taxon>Klebsiella pneumoniae complex</taxon>
    </lineage>
</organism>
<dbReference type="InterPro" id="IPR011047">
    <property type="entry name" value="Quinoprotein_ADH-like_sf"/>
</dbReference>
<dbReference type="AlphaFoldDB" id="A0A2A5MBS7"/>
<dbReference type="PANTHER" id="PTHR22576:SF37">
    <property type="entry name" value="MUCOSA-ASSOCIATED LYMPHOID TISSUE LYMPHOMA TRANSLOCATION PROTEIN 1"/>
    <property type="match status" value="1"/>
</dbReference>
<dbReference type="Proteomes" id="UP000217648">
    <property type="component" value="Unassembled WGS sequence"/>
</dbReference>
<dbReference type="PANTHER" id="PTHR22576">
    <property type="entry name" value="MUCOSA ASSOCIATED LYMPHOID TISSUE LYMPHOMA TRANSLOCATION PROTEIN 1/PARACASPASE"/>
    <property type="match status" value="1"/>
</dbReference>
<evidence type="ECO:0000259" key="1">
    <source>
        <dbReference type="Pfam" id="PF00656"/>
    </source>
</evidence>
<name>A0A2A5MBS7_9ENTR</name>
<dbReference type="EMBL" id="NXHG01000048">
    <property type="protein sequence ID" value="PCM58295.1"/>
    <property type="molecule type" value="Genomic_DNA"/>
</dbReference>
<reference evidence="2 3" key="1">
    <citation type="submission" date="2017-09" db="EMBL/GenBank/DDBJ databases">
        <title>Mdr eskape-Ghana.</title>
        <authorList>
            <person name="Agyepong N."/>
            <person name="Janice J."/>
            <person name="Samuelsen O."/>
            <person name="Owusu-Ofori A."/>
            <person name="Sundsfjord A."/>
            <person name="Essack S."/>
            <person name="Pedersen T."/>
        </authorList>
    </citation>
    <scope>NUCLEOTIDE SEQUENCE [LARGE SCALE GENOMIC DNA]</scope>
    <source>
        <strain evidence="2 3">46</strain>
    </source>
</reference>
<dbReference type="InterPro" id="IPR015943">
    <property type="entry name" value="WD40/YVTN_repeat-like_dom_sf"/>
</dbReference>